<dbReference type="AlphaFoldDB" id="E3N0P2"/>
<evidence type="ECO:0000313" key="2">
    <source>
        <dbReference type="EMBL" id="EFP13558.1"/>
    </source>
</evidence>
<dbReference type="InterPro" id="IPR012885">
    <property type="entry name" value="F-box_Sdz-33"/>
</dbReference>
<dbReference type="EMBL" id="DS268506">
    <property type="protein sequence ID" value="EFP13558.1"/>
    <property type="molecule type" value="Genomic_DNA"/>
</dbReference>
<evidence type="ECO:0000259" key="1">
    <source>
        <dbReference type="PROSITE" id="PS50181"/>
    </source>
</evidence>
<dbReference type="InterPro" id="IPR001810">
    <property type="entry name" value="F-box_dom"/>
</dbReference>
<dbReference type="HOGENOM" id="CLU_028840_5_1_1"/>
<gene>
    <name evidence="2" type="ORF">CRE_10468</name>
</gene>
<organism evidence="3">
    <name type="scientific">Caenorhabditis remanei</name>
    <name type="common">Caenorhabditis vulgaris</name>
    <dbReference type="NCBI Taxonomy" id="31234"/>
    <lineage>
        <taxon>Eukaryota</taxon>
        <taxon>Metazoa</taxon>
        <taxon>Ecdysozoa</taxon>
        <taxon>Nematoda</taxon>
        <taxon>Chromadorea</taxon>
        <taxon>Rhabditida</taxon>
        <taxon>Rhabditina</taxon>
        <taxon>Rhabditomorpha</taxon>
        <taxon>Rhabditoidea</taxon>
        <taxon>Rhabditidae</taxon>
        <taxon>Peloderinae</taxon>
        <taxon>Caenorhabditis</taxon>
    </lineage>
</organism>
<dbReference type="PANTHER" id="PTHR22899">
    <property type="entry name" value="CYCLIN-RELATED F-BOX FAMILY"/>
    <property type="match status" value="1"/>
</dbReference>
<evidence type="ECO:0000313" key="3">
    <source>
        <dbReference type="Proteomes" id="UP000008281"/>
    </source>
</evidence>
<dbReference type="InterPro" id="IPR053222">
    <property type="entry name" value="Zygotic_Embryogenesis-Asso"/>
</dbReference>
<proteinExistence type="predicted"/>
<dbReference type="PANTHER" id="PTHR22899:SF0">
    <property type="entry name" value="F-BOX ASSOCIATED DOMAIN-CONTAINING PROTEIN-RELATED"/>
    <property type="match status" value="1"/>
</dbReference>
<protein>
    <recommendedName>
        <fullName evidence="1">F-box domain-containing protein</fullName>
    </recommendedName>
</protein>
<dbReference type="InParanoid" id="E3N0P2"/>
<dbReference type="Pfam" id="PF00646">
    <property type="entry name" value="F-box"/>
    <property type="match status" value="1"/>
</dbReference>
<sequence length="363" mass="42640">MTTAFPLLRLPYLVLMPILEQMEFMERIALSVLSKRARTFVKLLKMKCNYINLKLKDDRVEMKVFFDNSEELEVDMYTNRFKVDLRYGKDYISWWPGSLPPTDNVLPIMDVTHCKSIKKLIFPKVSEYNPGYNALVPLLTKLPKIDELIVEHTSLYYFSPDSPLLKVLRIVLPVSSAVTISDHVRKPKYLREIFKGNFDAVSVSLYGNYDTRFPLNDWKFTNAKTLKLDGLGFKIEDLNQYFKLWMKKKCNPRLEYLQVATRKWLSSEVMHLLLKGLNAVQMPIRTDSQLQELGNIKQLRSPDEKITSEFDITRADGRRATIRISNYGTVYFYIWPFEQKNSSFIRLFSLISTLYNSFIEHFK</sequence>
<accession>E3N0P2</accession>
<keyword evidence="3" id="KW-1185">Reference proteome</keyword>
<dbReference type="PROSITE" id="PS50181">
    <property type="entry name" value="FBOX"/>
    <property type="match status" value="1"/>
</dbReference>
<name>E3N0P2_CAERE</name>
<dbReference type="Pfam" id="PF07735">
    <property type="entry name" value="FBA_2"/>
    <property type="match status" value="1"/>
</dbReference>
<feature type="domain" description="F-box" evidence="1">
    <location>
        <begin position="4"/>
        <end position="53"/>
    </location>
</feature>
<dbReference type="Proteomes" id="UP000008281">
    <property type="component" value="Unassembled WGS sequence"/>
</dbReference>
<reference evidence="2" key="1">
    <citation type="submission" date="2007-07" db="EMBL/GenBank/DDBJ databases">
        <title>PCAP assembly of the Caenorhabditis remanei genome.</title>
        <authorList>
            <consortium name="The Caenorhabditis remanei Sequencing Consortium"/>
            <person name="Wilson R.K."/>
        </authorList>
    </citation>
    <scope>NUCLEOTIDE SEQUENCE [LARGE SCALE GENOMIC DNA]</scope>
    <source>
        <strain evidence="2">PB4641</strain>
    </source>
</reference>
<dbReference type="OrthoDB" id="9010513at2759"/>